<dbReference type="Gene3D" id="3.30.60.30">
    <property type="match status" value="2"/>
</dbReference>
<dbReference type="FunFam" id="2.10.25.10:FF:000135">
    <property type="entry name" value="Laminin subunit beta 4"/>
    <property type="match status" value="1"/>
</dbReference>
<dbReference type="PROSITE" id="PS51465">
    <property type="entry name" value="KAZAL_2"/>
    <property type="match status" value="1"/>
</dbReference>
<dbReference type="Pfam" id="PF00053">
    <property type="entry name" value="EGF_laminin"/>
    <property type="match status" value="1"/>
</dbReference>
<dbReference type="SMART" id="SM00180">
    <property type="entry name" value="EGF_Lam"/>
    <property type="match status" value="1"/>
</dbReference>
<evidence type="ECO:0000256" key="3">
    <source>
        <dbReference type="ARBA" id="ARBA00022530"/>
    </source>
</evidence>
<dbReference type="PANTHER" id="PTHR10913:SF45">
    <property type="entry name" value="FOLLISTATIN, ISOFORM A-RELATED"/>
    <property type="match status" value="1"/>
</dbReference>
<evidence type="ECO:0000256" key="2">
    <source>
        <dbReference type="ARBA" id="ARBA00022525"/>
    </source>
</evidence>
<sequence>MTPVCGTDGVTYSSECHLRKSACQQMKFIMVAFEGKCDACLNVECGFGQECRGGKCLCSYHCPSSPPSTARVCGEDGVLYLSDCHRQLAACERGSPIPVMPLTGCHSAGATFNGLFHLLRLHAIMVDLGVLDACQCHSLGSFGPNCDSNGNCRCRAGVGGAKCDHCLPGFWGLHLIAAGAQSCKR</sequence>
<name>A0A3P7JND8_STRVU</name>
<evidence type="ECO:0000256" key="5">
    <source>
        <dbReference type="ARBA" id="ARBA00022737"/>
    </source>
</evidence>
<keyword evidence="10 11" id="KW-0424">Laminin EGF-like domain</keyword>
<dbReference type="GO" id="GO:0030154">
    <property type="term" value="P:cell differentiation"/>
    <property type="evidence" value="ECO:0007669"/>
    <property type="project" value="TreeGrafter"/>
</dbReference>
<dbReference type="OrthoDB" id="88467at2759"/>
<dbReference type="EMBL" id="UYYB01117457">
    <property type="protein sequence ID" value="VDM82393.1"/>
    <property type="molecule type" value="Genomic_DNA"/>
</dbReference>
<keyword evidence="5" id="KW-0677">Repeat</keyword>
<dbReference type="InterPro" id="IPR050653">
    <property type="entry name" value="Prot_Inhib_GrowthFact_Antg"/>
</dbReference>
<comment type="caution">
    <text evidence="11">Lacks conserved residue(s) required for the propagation of feature annotation.</text>
</comment>
<dbReference type="Proteomes" id="UP000270094">
    <property type="component" value="Unassembled WGS sequence"/>
</dbReference>
<evidence type="ECO:0000256" key="6">
    <source>
        <dbReference type="ARBA" id="ARBA00022900"/>
    </source>
</evidence>
<dbReference type="InterPro" id="IPR002350">
    <property type="entry name" value="Kazal_dom"/>
</dbReference>
<accession>A0A3P7JND8</accession>
<comment type="subcellular location">
    <subcellularLocation>
        <location evidence="1">Secreted</location>
        <location evidence="1">Extracellular space</location>
        <location evidence="1">Extracellular matrix</location>
    </subcellularLocation>
</comment>
<evidence type="ECO:0000256" key="8">
    <source>
        <dbReference type="ARBA" id="ARBA00023157"/>
    </source>
</evidence>
<evidence type="ECO:0000256" key="7">
    <source>
        <dbReference type="ARBA" id="ARBA00023054"/>
    </source>
</evidence>
<dbReference type="SMART" id="SM00280">
    <property type="entry name" value="KAZAL"/>
    <property type="match status" value="2"/>
</dbReference>
<protein>
    <recommendedName>
        <fullName evidence="16">Kazal-like domain-containing protein</fullName>
    </recommendedName>
</protein>
<keyword evidence="7" id="KW-0175">Coiled coil</keyword>
<dbReference type="Pfam" id="PF07648">
    <property type="entry name" value="Kazal_2"/>
    <property type="match status" value="2"/>
</dbReference>
<dbReference type="CDD" id="cd00104">
    <property type="entry name" value="KAZAL_FS"/>
    <property type="match status" value="1"/>
</dbReference>
<evidence type="ECO:0008006" key="16">
    <source>
        <dbReference type="Google" id="ProtNLM"/>
    </source>
</evidence>
<keyword evidence="2" id="KW-0964">Secreted</keyword>
<evidence type="ECO:0000256" key="4">
    <source>
        <dbReference type="ARBA" id="ARBA00022690"/>
    </source>
</evidence>
<keyword evidence="15" id="KW-1185">Reference proteome</keyword>
<evidence type="ECO:0000256" key="10">
    <source>
        <dbReference type="ARBA" id="ARBA00023292"/>
    </source>
</evidence>
<dbReference type="InterPro" id="IPR036058">
    <property type="entry name" value="Kazal_dom_sf"/>
</dbReference>
<feature type="disulfide bond" evidence="11">
    <location>
        <begin position="154"/>
        <end position="163"/>
    </location>
</feature>
<keyword evidence="3" id="KW-0272">Extracellular matrix</keyword>
<evidence type="ECO:0000259" key="13">
    <source>
        <dbReference type="PROSITE" id="PS51465"/>
    </source>
</evidence>
<organism evidence="14 15">
    <name type="scientific">Strongylus vulgaris</name>
    <name type="common">Blood worm</name>
    <dbReference type="NCBI Taxonomy" id="40348"/>
    <lineage>
        <taxon>Eukaryota</taxon>
        <taxon>Metazoa</taxon>
        <taxon>Ecdysozoa</taxon>
        <taxon>Nematoda</taxon>
        <taxon>Chromadorea</taxon>
        <taxon>Rhabditida</taxon>
        <taxon>Rhabditina</taxon>
        <taxon>Rhabditomorpha</taxon>
        <taxon>Strongyloidea</taxon>
        <taxon>Strongylidae</taxon>
        <taxon>Strongylus</taxon>
    </lineage>
</organism>
<feature type="domain" description="Laminin EGF-like" evidence="12">
    <location>
        <begin position="134"/>
        <end position="185"/>
    </location>
</feature>
<dbReference type="SUPFAM" id="SSF57196">
    <property type="entry name" value="EGF/Laminin"/>
    <property type="match status" value="1"/>
</dbReference>
<gene>
    <name evidence="14" type="ORF">SVUK_LOCUS17391</name>
</gene>
<dbReference type="PROSITE" id="PS01248">
    <property type="entry name" value="EGF_LAM_1"/>
    <property type="match status" value="1"/>
</dbReference>
<proteinExistence type="predicted"/>
<evidence type="ECO:0000256" key="1">
    <source>
        <dbReference type="ARBA" id="ARBA00004498"/>
    </source>
</evidence>
<dbReference type="SUPFAM" id="SSF100895">
    <property type="entry name" value="Kazal-type serine protease inhibitors"/>
    <property type="match status" value="2"/>
</dbReference>
<dbReference type="AlphaFoldDB" id="A0A3P7JND8"/>
<feature type="domain" description="Kazal-like" evidence="13">
    <location>
        <begin position="1"/>
        <end position="39"/>
    </location>
</feature>
<dbReference type="PANTHER" id="PTHR10913">
    <property type="entry name" value="FOLLISTATIN-RELATED"/>
    <property type="match status" value="1"/>
</dbReference>
<evidence type="ECO:0000256" key="9">
    <source>
        <dbReference type="ARBA" id="ARBA00023180"/>
    </source>
</evidence>
<keyword evidence="9" id="KW-0325">Glycoprotein</keyword>
<dbReference type="InterPro" id="IPR002049">
    <property type="entry name" value="LE_dom"/>
</dbReference>
<dbReference type="Gene3D" id="2.10.25.10">
    <property type="entry name" value="Laminin"/>
    <property type="match status" value="1"/>
</dbReference>
<feature type="disulfide bond" evidence="11">
    <location>
        <begin position="134"/>
        <end position="146"/>
    </location>
</feature>
<evidence type="ECO:0000313" key="14">
    <source>
        <dbReference type="EMBL" id="VDM82393.1"/>
    </source>
</evidence>
<keyword evidence="6" id="KW-0722">Serine protease inhibitor</keyword>
<evidence type="ECO:0000313" key="15">
    <source>
        <dbReference type="Proteomes" id="UP000270094"/>
    </source>
</evidence>
<dbReference type="PROSITE" id="PS50027">
    <property type="entry name" value="EGF_LAM_2"/>
    <property type="match status" value="1"/>
</dbReference>
<dbReference type="CDD" id="cd00055">
    <property type="entry name" value="EGF_Lam"/>
    <property type="match status" value="1"/>
</dbReference>
<evidence type="ECO:0000259" key="12">
    <source>
        <dbReference type="PROSITE" id="PS50027"/>
    </source>
</evidence>
<keyword evidence="8 11" id="KW-1015">Disulfide bond</keyword>
<dbReference type="GO" id="GO:0005576">
    <property type="term" value="C:extracellular region"/>
    <property type="evidence" value="ECO:0007669"/>
    <property type="project" value="TreeGrafter"/>
</dbReference>
<evidence type="ECO:0000256" key="11">
    <source>
        <dbReference type="PROSITE-ProRule" id="PRU00460"/>
    </source>
</evidence>
<keyword evidence="4" id="KW-0646">Protease inhibitor</keyword>
<reference evidence="14 15" key="1">
    <citation type="submission" date="2018-11" db="EMBL/GenBank/DDBJ databases">
        <authorList>
            <consortium name="Pathogen Informatics"/>
        </authorList>
    </citation>
    <scope>NUCLEOTIDE SEQUENCE [LARGE SCALE GENOMIC DNA]</scope>
</reference>